<keyword evidence="4" id="KW-1185">Reference proteome</keyword>
<protein>
    <submittedName>
        <fullName evidence="3">Uncharacterized protein</fullName>
    </submittedName>
</protein>
<dbReference type="PANTHER" id="PTHR33119:SF1">
    <property type="entry name" value="FE2OG DIOXYGENASE DOMAIN-CONTAINING PROTEIN"/>
    <property type="match status" value="1"/>
</dbReference>
<dbReference type="EMBL" id="CP051140">
    <property type="protein sequence ID" value="QIW98080.1"/>
    <property type="molecule type" value="Genomic_DNA"/>
</dbReference>
<dbReference type="PANTHER" id="PTHR33119">
    <property type="entry name" value="IFI3P"/>
    <property type="match status" value="1"/>
</dbReference>
<gene>
    <name evidence="3" type="ORF">AMS68_003598</name>
</gene>
<evidence type="ECO:0000313" key="4">
    <source>
        <dbReference type="Proteomes" id="UP000503462"/>
    </source>
</evidence>
<evidence type="ECO:0000313" key="3">
    <source>
        <dbReference type="EMBL" id="QIW98080.1"/>
    </source>
</evidence>
<accession>A0A6H0XTS9</accession>
<dbReference type="AlphaFoldDB" id="A0A6H0XTS9"/>
<dbReference type="OrthoDB" id="415532at2759"/>
<sequence>MSMRMDISGRNKLQVPGFNDIPLTLDLPGGERFAHGLNDTYAQTPGVTARELAMTAIMNVITDQLGWSEAILQNDEQAIAAWKVQAFETEVLISEKAWDWCLAELRDKAVEHRDKHFIRVLDTGSCVCKTDTLIDESVGMALQGELQSLSVELTPTNQEQLSIDPFLYPLVYGETRVLRQGTVSSSETCLMLDDMLISTDKTVPAGEQPVFDIIESEVLDELRILNAGLRRKGSRSWYRDHRLRPEDYWWSTRYQCLPCDIEFDGSGTQLRITSYVNNLHPQKRRAYRALEKVMSASVRLWNECLVRARPEKAHDNPANLDTGSLRQMGRYPLRILTFGAHWQNVLPTWARSVLRSHKVRYDAYQEAKTAVLQAPEPVRPSLGTKVGVEYNVMRYYTYLEGVPPPVEPTEQDWRHAEEYLGRQLSREDYRFGEGLLQEARRRAFWAHPEPGTAFTYEDWKVSRNVDRAVVNPILQRLEHDRLRAMNKLDCGSAGMLFEPPTHDRYEIRLEESFRDFGLQMIVKTGSIHPISDHKSSTGWRVDGHMNEHIVGVACYMYDSSNVDCQISFAQEVHIPWDAYRYQGDARFRCVKDDLTSYQYNGLDGLDDFGALAAILGFEKEDILAWMDEGDDEIPVQQTGSIRMSQGRLIAFPSILEYNLEASLVNAKLGSGHADYVLIYLVDPNYRVCSTSNVPPQQQDWWSAAIADILWKKGLPPELVDHILSYYEFPMSRERAEEHRRAMSQEDAWLEIARHVGMSTFAFK</sequence>
<dbReference type="InterPro" id="IPR049192">
    <property type="entry name" value="DUF4246_C"/>
</dbReference>
<dbReference type="InterPro" id="IPR049207">
    <property type="entry name" value="DUF4246_N"/>
</dbReference>
<organism evidence="3 4">
    <name type="scientific">Peltaster fructicola</name>
    <dbReference type="NCBI Taxonomy" id="286661"/>
    <lineage>
        <taxon>Eukaryota</taxon>
        <taxon>Fungi</taxon>
        <taxon>Dikarya</taxon>
        <taxon>Ascomycota</taxon>
        <taxon>Pezizomycotina</taxon>
        <taxon>Dothideomycetes</taxon>
        <taxon>Dothideomycetes incertae sedis</taxon>
        <taxon>Peltaster</taxon>
    </lineage>
</organism>
<evidence type="ECO:0000259" key="2">
    <source>
        <dbReference type="Pfam" id="PF21666"/>
    </source>
</evidence>
<feature type="domain" description="DUF4246" evidence="1">
    <location>
        <begin position="95"/>
        <end position="703"/>
    </location>
</feature>
<proteinExistence type="predicted"/>
<dbReference type="Pfam" id="PF14033">
    <property type="entry name" value="DUF4246"/>
    <property type="match status" value="1"/>
</dbReference>
<evidence type="ECO:0000259" key="1">
    <source>
        <dbReference type="Pfam" id="PF14033"/>
    </source>
</evidence>
<dbReference type="InterPro" id="IPR025340">
    <property type="entry name" value="DUF4246"/>
</dbReference>
<dbReference type="Proteomes" id="UP000503462">
    <property type="component" value="Chromosome 2"/>
</dbReference>
<reference evidence="3 4" key="1">
    <citation type="journal article" date="2016" name="Sci. Rep.">
        <title>Peltaster fructicola genome reveals evolution from an invasive phytopathogen to an ectophytic parasite.</title>
        <authorList>
            <person name="Xu C."/>
            <person name="Chen H."/>
            <person name="Gleason M.L."/>
            <person name="Xu J.R."/>
            <person name="Liu H."/>
            <person name="Zhang R."/>
            <person name="Sun G."/>
        </authorList>
    </citation>
    <scope>NUCLEOTIDE SEQUENCE [LARGE SCALE GENOMIC DNA]</scope>
    <source>
        <strain evidence="3 4">LNHT1506</strain>
    </source>
</reference>
<feature type="domain" description="DUF4246" evidence="2">
    <location>
        <begin position="15"/>
        <end position="83"/>
    </location>
</feature>
<dbReference type="Pfam" id="PF21666">
    <property type="entry name" value="DUF4246_N"/>
    <property type="match status" value="1"/>
</dbReference>
<name>A0A6H0XTS9_9PEZI</name>